<evidence type="ECO:0000256" key="4">
    <source>
        <dbReference type="ARBA" id="ARBA00022842"/>
    </source>
</evidence>
<dbReference type="Gene3D" id="3.40.50.1000">
    <property type="entry name" value="HAD superfamily/HAD-like"/>
    <property type="match status" value="1"/>
</dbReference>
<dbReference type="EMBL" id="CP028130">
    <property type="protein sequence ID" value="AZZ54956.1"/>
    <property type="molecule type" value="Genomic_DNA"/>
</dbReference>
<dbReference type="Proteomes" id="UP000283946">
    <property type="component" value="Chromosome"/>
</dbReference>
<protein>
    <submittedName>
        <fullName evidence="5">HAD-IB family hydrolase</fullName>
    </submittedName>
</protein>
<organism evidence="5 6">
    <name type="scientific">Rathayibacter iranicus</name>
    <dbReference type="NCBI Taxonomy" id="59737"/>
    <lineage>
        <taxon>Bacteria</taxon>
        <taxon>Bacillati</taxon>
        <taxon>Actinomycetota</taxon>
        <taxon>Actinomycetes</taxon>
        <taxon>Micrococcales</taxon>
        <taxon>Microbacteriaceae</taxon>
        <taxon>Rathayibacter</taxon>
    </lineage>
</organism>
<dbReference type="NCBIfam" id="TIGR01488">
    <property type="entry name" value="HAD-SF-IB"/>
    <property type="match status" value="1"/>
</dbReference>
<keyword evidence="2" id="KW-0479">Metal-binding</keyword>
<dbReference type="GO" id="GO:0016787">
    <property type="term" value="F:hydrolase activity"/>
    <property type="evidence" value="ECO:0007669"/>
    <property type="project" value="UniProtKB-KW"/>
</dbReference>
<dbReference type="KEGG" id="ria:C7V51_02955"/>
<dbReference type="InterPro" id="IPR023214">
    <property type="entry name" value="HAD_sf"/>
</dbReference>
<dbReference type="AlphaFoldDB" id="A0AAD1AF01"/>
<evidence type="ECO:0000313" key="6">
    <source>
        <dbReference type="Proteomes" id="UP000283946"/>
    </source>
</evidence>
<dbReference type="GO" id="GO:0046872">
    <property type="term" value="F:metal ion binding"/>
    <property type="evidence" value="ECO:0007669"/>
    <property type="project" value="UniProtKB-KW"/>
</dbReference>
<dbReference type="PANTHER" id="PTHR43344">
    <property type="entry name" value="PHOSPHOSERINE PHOSPHATASE"/>
    <property type="match status" value="1"/>
</dbReference>
<name>A0AAD1AF01_9MICO</name>
<evidence type="ECO:0000256" key="1">
    <source>
        <dbReference type="ARBA" id="ARBA00009184"/>
    </source>
</evidence>
<sequence length="211" mass="23455">MRNAVFFDVDRTLLTVNGMNSFLSRYQPTRDVEGHSRRVRDIRARTATRFEKNQAYFRLFAVEPVAHVYDEGRRFTAEAIDQGGFFRDDVLAVVDRHRADGADIVIVSGSADWLVRPIAEHLGAAGHFCTPAVSRDGLLSGTTGAPMLDERKGDAIRAWAVAREVELGASYSYGDHLSDLDALQAVGHPITVYPTPELRERAIALGWEILE</sequence>
<keyword evidence="3 5" id="KW-0378">Hydrolase</keyword>
<comment type="similarity">
    <text evidence="1">Belongs to the HAD-like hydrolase superfamily. SerB family.</text>
</comment>
<dbReference type="PANTHER" id="PTHR43344:SF13">
    <property type="entry name" value="PHOSPHATASE RV3661-RELATED"/>
    <property type="match status" value="1"/>
</dbReference>
<dbReference type="Pfam" id="PF12710">
    <property type="entry name" value="HAD"/>
    <property type="match status" value="1"/>
</dbReference>
<dbReference type="InterPro" id="IPR036412">
    <property type="entry name" value="HAD-like_sf"/>
</dbReference>
<keyword evidence="4" id="KW-0460">Magnesium</keyword>
<accession>A0AAD1AF01</accession>
<dbReference type="InterPro" id="IPR050582">
    <property type="entry name" value="HAD-like_SerB"/>
</dbReference>
<dbReference type="RefSeq" id="WP_104354141.1">
    <property type="nucleotide sequence ID" value="NZ_CP028130.1"/>
</dbReference>
<dbReference type="NCBIfam" id="TIGR01490">
    <property type="entry name" value="HAD-SF-IB-hyp1"/>
    <property type="match status" value="1"/>
</dbReference>
<dbReference type="InterPro" id="IPR006385">
    <property type="entry name" value="HAD_hydro_SerB1"/>
</dbReference>
<evidence type="ECO:0000256" key="3">
    <source>
        <dbReference type="ARBA" id="ARBA00022801"/>
    </source>
</evidence>
<dbReference type="Gene3D" id="1.20.1440.100">
    <property type="entry name" value="SG protein - dephosphorylation function"/>
    <property type="match status" value="1"/>
</dbReference>
<gene>
    <name evidence="5" type="ORF">C7V51_02955</name>
</gene>
<proteinExistence type="inferred from homology"/>
<dbReference type="SUPFAM" id="SSF56784">
    <property type="entry name" value="HAD-like"/>
    <property type="match status" value="1"/>
</dbReference>
<reference evidence="5 6" key="1">
    <citation type="submission" date="2018-03" db="EMBL/GenBank/DDBJ databases">
        <title>Bacteriophage NCPPB3778 and a type I-E CRISPR drive the evolution of the US Biological Select Agent, Rathayibacter toxicus.</title>
        <authorList>
            <person name="Davis E.W.II."/>
            <person name="Tabima J.F."/>
            <person name="Weisberg A.J."/>
            <person name="Dantas Lopes L."/>
            <person name="Wiseman M.S."/>
            <person name="Wiseman M.S."/>
            <person name="Pupko T."/>
            <person name="Belcher M.S."/>
            <person name="Sechler A.J."/>
            <person name="Tancos M.A."/>
            <person name="Schroeder B.K."/>
            <person name="Murray T.D."/>
            <person name="Luster D.G."/>
            <person name="Schneider W.L."/>
            <person name="Rogers E."/>
            <person name="Andreote F.D."/>
            <person name="Grunwald N.J."/>
            <person name="Putnam M.L."/>
            <person name="Chang J.H."/>
        </authorList>
    </citation>
    <scope>NUCLEOTIDE SEQUENCE [LARGE SCALE GENOMIC DNA]</scope>
    <source>
        <strain evidence="5 6">NCCPB 2253</strain>
    </source>
</reference>
<evidence type="ECO:0000256" key="2">
    <source>
        <dbReference type="ARBA" id="ARBA00022723"/>
    </source>
</evidence>
<evidence type="ECO:0000313" key="5">
    <source>
        <dbReference type="EMBL" id="AZZ54956.1"/>
    </source>
</evidence>